<organism evidence="4 5">
    <name type="scientific">Henosepilachna vigintioctopunctata</name>
    <dbReference type="NCBI Taxonomy" id="420089"/>
    <lineage>
        <taxon>Eukaryota</taxon>
        <taxon>Metazoa</taxon>
        <taxon>Ecdysozoa</taxon>
        <taxon>Arthropoda</taxon>
        <taxon>Hexapoda</taxon>
        <taxon>Insecta</taxon>
        <taxon>Pterygota</taxon>
        <taxon>Neoptera</taxon>
        <taxon>Endopterygota</taxon>
        <taxon>Coleoptera</taxon>
        <taxon>Polyphaga</taxon>
        <taxon>Cucujiformia</taxon>
        <taxon>Coccinelloidea</taxon>
        <taxon>Coccinellidae</taxon>
        <taxon>Epilachninae</taxon>
        <taxon>Epilachnini</taxon>
        <taxon>Henosepilachna</taxon>
    </lineage>
</organism>
<evidence type="ECO:0000256" key="1">
    <source>
        <dbReference type="SAM" id="Coils"/>
    </source>
</evidence>
<dbReference type="SUPFAM" id="SSF51045">
    <property type="entry name" value="WW domain"/>
    <property type="match status" value="1"/>
</dbReference>
<dbReference type="PROSITE" id="PS01159">
    <property type="entry name" value="WW_DOMAIN_1"/>
    <property type="match status" value="1"/>
</dbReference>
<dbReference type="InterPro" id="IPR036020">
    <property type="entry name" value="WW_dom_sf"/>
</dbReference>
<dbReference type="AlphaFoldDB" id="A0AAW1TXB7"/>
<evidence type="ECO:0000313" key="4">
    <source>
        <dbReference type="EMBL" id="KAK9873048.1"/>
    </source>
</evidence>
<feature type="region of interest" description="Disordered" evidence="2">
    <location>
        <begin position="657"/>
        <end position="777"/>
    </location>
</feature>
<dbReference type="InterPro" id="IPR053233">
    <property type="entry name" value="ABRA-related"/>
</dbReference>
<reference evidence="4 5" key="1">
    <citation type="submission" date="2023-03" db="EMBL/GenBank/DDBJ databases">
        <title>Genome insight into feeding habits of ladybird beetles.</title>
        <authorList>
            <person name="Li H.-S."/>
            <person name="Huang Y.-H."/>
            <person name="Pang H."/>
        </authorList>
    </citation>
    <scope>NUCLEOTIDE SEQUENCE [LARGE SCALE GENOMIC DNA]</scope>
    <source>
        <strain evidence="4">SYSU_2023b</strain>
        <tissue evidence="4">Whole body</tissue>
    </source>
</reference>
<feature type="region of interest" description="Disordered" evidence="2">
    <location>
        <begin position="95"/>
        <end position="127"/>
    </location>
</feature>
<dbReference type="Proteomes" id="UP001431783">
    <property type="component" value="Unassembled WGS sequence"/>
</dbReference>
<dbReference type="EMBL" id="JARQZJ010000015">
    <property type="protein sequence ID" value="KAK9873048.1"/>
    <property type="molecule type" value="Genomic_DNA"/>
</dbReference>
<feature type="compositionally biased region" description="Basic and acidic residues" evidence="2">
    <location>
        <begin position="275"/>
        <end position="292"/>
    </location>
</feature>
<evidence type="ECO:0000259" key="3">
    <source>
        <dbReference type="PROSITE" id="PS50020"/>
    </source>
</evidence>
<keyword evidence="1" id="KW-0175">Coiled coil</keyword>
<name>A0AAW1TXB7_9CUCU</name>
<feature type="compositionally biased region" description="Basic and acidic residues" evidence="2">
    <location>
        <begin position="729"/>
        <end position="742"/>
    </location>
</feature>
<dbReference type="CDD" id="cd00201">
    <property type="entry name" value="WW"/>
    <property type="match status" value="1"/>
</dbReference>
<accession>A0AAW1TXB7</accession>
<feature type="coiled-coil region" evidence="1">
    <location>
        <begin position="491"/>
        <end position="544"/>
    </location>
</feature>
<feature type="domain" description="WW" evidence="3">
    <location>
        <begin position="47"/>
        <end position="81"/>
    </location>
</feature>
<dbReference type="Pfam" id="PF00397">
    <property type="entry name" value="WW"/>
    <property type="match status" value="1"/>
</dbReference>
<dbReference type="Gene3D" id="3.30.1470.10">
    <property type="entry name" value="Photosystem I PsaD, reaction center subunit II"/>
    <property type="match status" value="1"/>
</dbReference>
<dbReference type="SMART" id="SM00456">
    <property type="entry name" value="WW"/>
    <property type="match status" value="1"/>
</dbReference>
<comment type="caution">
    <text evidence="4">The sequence shown here is derived from an EMBL/GenBank/DDBJ whole genome shotgun (WGS) entry which is preliminary data.</text>
</comment>
<dbReference type="PANTHER" id="PTHR21715">
    <property type="entry name" value="RH04127P"/>
    <property type="match status" value="1"/>
</dbReference>
<feature type="coiled-coil region" evidence="1">
    <location>
        <begin position="572"/>
        <end position="599"/>
    </location>
</feature>
<protein>
    <recommendedName>
        <fullName evidence="3">WW domain-containing protein</fullName>
    </recommendedName>
</protein>
<feature type="region of interest" description="Disordered" evidence="2">
    <location>
        <begin position="372"/>
        <end position="393"/>
    </location>
</feature>
<proteinExistence type="predicted"/>
<feature type="compositionally biased region" description="Basic and acidic residues" evidence="2">
    <location>
        <begin position="378"/>
        <end position="388"/>
    </location>
</feature>
<dbReference type="InterPro" id="IPR001202">
    <property type="entry name" value="WW_dom"/>
</dbReference>
<feature type="coiled-coil region" evidence="1">
    <location>
        <begin position="623"/>
        <end position="650"/>
    </location>
</feature>
<dbReference type="PROSITE" id="PS50020">
    <property type="entry name" value="WW_DOMAIN_2"/>
    <property type="match status" value="1"/>
</dbReference>
<feature type="compositionally biased region" description="Basic and acidic residues" evidence="2">
    <location>
        <begin position="709"/>
        <end position="721"/>
    </location>
</feature>
<keyword evidence="5" id="KW-1185">Reference proteome</keyword>
<evidence type="ECO:0000256" key="2">
    <source>
        <dbReference type="SAM" id="MobiDB-lite"/>
    </source>
</evidence>
<evidence type="ECO:0000313" key="5">
    <source>
        <dbReference type="Proteomes" id="UP001431783"/>
    </source>
</evidence>
<gene>
    <name evidence="4" type="ORF">WA026_020784</name>
</gene>
<dbReference type="PANTHER" id="PTHR21715:SF0">
    <property type="entry name" value="RH04127P"/>
    <property type="match status" value="1"/>
</dbReference>
<sequence>MSIVCEEIFDERSHPSIEEIKDYAVKIGIDPNEEPQLLPIAAEGLMKALPATWKPCFDEKSKSFYYYNRTTGKTQWEHPLDNIYRNMVKKARADSHSISLGEPTDDATYARDDLPSYEEPPFSTASHLPKKLEPLFSTLKLNEKTSPRRLRKSPTIDLNGSPRHEPKFVKQKSEDHILINKKFALSTTNSSCDDTFDKHPRLFDTKSELKVSGGGSMFLKSNTKKNNDTPDVNLALDSQKPTEKKSILREHLAVNIKDFDLDLSTKSDNLYINEPTDKNEKDDKTEDDEKKSVRFDLQSKNKFNYSDESLSDEELSSKKNINPVLQVSLSSLGKSKSPFALAIENEVLTKPPLPTNKKLKAIKQNCGGFAKPSLIRTKSSESEDDSPRSGKIKNITIEEIDLDSDNSTDSPDERISKRSTELERIMDRKVEKVKEKLWKSKNEELVKFQENLEDSQREELRRIIDREHEVQENKVMEALAKIRTEIDNRNMKILADEEVSLNEKLETLKSEQTNNFRKEEERLKQQFELKKEELEKYYEEKLAEIETNLADNVEKNRDELLMSHKSTIDQLKENHNIIIDQLKKELRLEEQQIRADHQNRMQEMRIVNVKELESGKSSPRCDYEKLKYEKKLLEDKYKCLKDKYIRLKNDVRSTIEKRNKKKEEGKSCATTTTTGSETERSFSTHKERTPMHSPSRRNTDKPPTPKPAKNKDEHYDKKENASNDLDTSFSDKSEEKLNKNDCDTSDNSISHSRNRKKLFSRMKSNSATRSKGRGNLAVERSCSPVENLRRQLQKLEDLEDQFPQNQPPDTYHLRYPFSDGQKFEGSSELEFFRHRIHLERDSIKRAKESLRSQKTLFRQRQKELKLKHGSMARHTYQQLCQEEKDLTDMEVSLHRTRSLLGEKVIRLRHLEQTLQRATVTNDQSNYDDATLSDLSSHSASSGISSTEFATNDPHFPKGAFKGDSFQEPSEIIQNLESLNSEIREIWEVLRKQQRQSGNIAAVMPPFMYPDLGWPVLAETSSTVPTPASIPTLADRLFNYRQHIALANAQSTVVTHAANQGVTTTLVERTRNLRHWLKQAGVENIGECHNPHVNL</sequence>
<feature type="compositionally biased region" description="Low complexity" evidence="2">
    <location>
        <begin position="667"/>
        <end position="676"/>
    </location>
</feature>
<feature type="compositionally biased region" description="Basic and acidic residues" evidence="2">
    <location>
        <begin position="657"/>
        <end position="666"/>
    </location>
</feature>
<feature type="region of interest" description="Disordered" evidence="2">
    <location>
        <begin position="143"/>
        <end position="170"/>
    </location>
</feature>
<feature type="region of interest" description="Disordered" evidence="2">
    <location>
        <begin position="270"/>
        <end position="292"/>
    </location>
</feature>
<feature type="compositionally biased region" description="Basic and acidic residues" evidence="2">
    <location>
        <begin position="677"/>
        <end position="690"/>
    </location>
</feature>